<evidence type="ECO:0000313" key="2">
    <source>
        <dbReference type="EMBL" id="PFL64753.1"/>
    </source>
</evidence>
<proteinExistence type="predicted"/>
<keyword evidence="1" id="KW-0812">Transmembrane</keyword>
<comment type="caution">
    <text evidence="2">The sequence shown here is derived from an EMBL/GenBank/DDBJ whole genome shotgun (WGS) entry which is preliminary data.</text>
</comment>
<organism evidence="2 3">
    <name type="scientific">Bacillus anthracis</name>
    <name type="common">anthrax bacterium</name>
    <dbReference type="NCBI Taxonomy" id="1392"/>
    <lineage>
        <taxon>Bacteria</taxon>
        <taxon>Bacillati</taxon>
        <taxon>Bacillota</taxon>
        <taxon>Bacilli</taxon>
        <taxon>Bacillales</taxon>
        <taxon>Bacillaceae</taxon>
        <taxon>Bacillus</taxon>
        <taxon>Bacillus cereus group</taxon>
    </lineage>
</organism>
<reference evidence="2 3" key="1">
    <citation type="submission" date="2017-09" db="EMBL/GenBank/DDBJ databases">
        <title>Large-scale bioinformatics analysis of Bacillus genomes uncovers conserved roles of natural products in bacterial physiology.</title>
        <authorList>
            <consortium name="Agbiome Team Llc"/>
            <person name="Bleich R.M."/>
            <person name="Grubbs K.J."/>
            <person name="Santa Maria K.C."/>
            <person name="Allen S.E."/>
            <person name="Farag S."/>
            <person name="Shank E.A."/>
            <person name="Bowers A."/>
        </authorList>
    </citation>
    <scope>NUCLEOTIDE SEQUENCE [LARGE SCALE GENOMIC DNA]</scope>
    <source>
        <strain evidence="2 3">AFS081271</strain>
    </source>
</reference>
<feature type="transmembrane region" description="Helical" evidence="1">
    <location>
        <begin position="27"/>
        <end position="44"/>
    </location>
</feature>
<dbReference type="EMBL" id="NUXH01000060">
    <property type="protein sequence ID" value="PFL64753.1"/>
    <property type="molecule type" value="Genomic_DNA"/>
</dbReference>
<feature type="transmembrane region" description="Helical" evidence="1">
    <location>
        <begin position="56"/>
        <end position="76"/>
    </location>
</feature>
<dbReference type="Proteomes" id="UP000222851">
    <property type="component" value="Unassembled WGS sequence"/>
</dbReference>
<sequence length="88" mass="10545">MFSYKFCTVRSFKHSYLSIVKKYFHSLYFQAFMSLFQNIIRFTFSIEISIYHNKNLYLLTDIKIILIYLSGSYAIMHSVYTKRIASLS</sequence>
<gene>
    <name evidence="2" type="ORF">COJ30_15630</name>
</gene>
<accession>A0A2B0XG43</accession>
<dbReference type="AlphaFoldDB" id="A0A2B0XG43"/>
<evidence type="ECO:0000313" key="3">
    <source>
        <dbReference type="Proteomes" id="UP000222851"/>
    </source>
</evidence>
<name>A0A2B0XG43_BACAN</name>
<keyword evidence="1" id="KW-0472">Membrane</keyword>
<evidence type="ECO:0000256" key="1">
    <source>
        <dbReference type="SAM" id="Phobius"/>
    </source>
</evidence>
<protein>
    <submittedName>
        <fullName evidence="2">Uncharacterized protein</fullName>
    </submittedName>
</protein>
<keyword evidence="1" id="KW-1133">Transmembrane helix</keyword>